<keyword evidence="1" id="KW-1133">Transmembrane helix</keyword>
<name>A0ABW3ECR2_9LACO</name>
<feature type="transmembrane region" description="Helical" evidence="1">
    <location>
        <begin position="64"/>
        <end position="81"/>
    </location>
</feature>
<dbReference type="PANTHER" id="PTHR36834">
    <property type="entry name" value="MEMBRANE PROTEIN-RELATED"/>
    <property type="match status" value="1"/>
</dbReference>
<keyword evidence="1" id="KW-0472">Membrane</keyword>
<gene>
    <name evidence="3" type="ORF">ACFQZ7_07160</name>
</gene>
<evidence type="ECO:0000259" key="2">
    <source>
        <dbReference type="Pfam" id="PF04892"/>
    </source>
</evidence>
<feature type="transmembrane region" description="Helical" evidence="1">
    <location>
        <begin position="88"/>
        <end position="107"/>
    </location>
</feature>
<feature type="transmembrane region" description="Helical" evidence="1">
    <location>
        <begin position="12"/>
        <end position="30"/>
    </location>
</feature>
<proteinExistence type="predicted"/>
<feature type="domain" description="VanZ-like" evidence="2">
    <location>
        <begin position="15"/>
        <end position="128"/>
    </location>
</feature>
<keyword evidence="4" id="KW-1185">Reference proteome</keyword>
<keyword evidence="1" id="KW-0812">Transmembrane</keyword>
<dbReference type="PANTHER" id="PTHR36834:SF2">
    <property type="entry name" value="MEMBRANE PROTEIN"/>
    <property type="match status" value="1"/>
</dbReference>
<dbReference type="Proteomes" id="UP001597104">
    <property type="component" value="Unassembled WGS sequence"/>
</dbReference>
<evidence type="ECO:0000256" key="1">
    <source>
        <dbReference type="SAM" id="Phobius"/>
    </source>
</evidence>
<feature type="transmembrane region" description="Helical" evidence="1">
    <location>
        <begin position="142"/>
        <end position="162"/>
    </location>
</feature>
<dbReference type="InterPro" id="IPR006976">
    <property type="entry name" value="VanZ-like"/>
</dbReference>
<dbReference type="InterPro" id="IPR053150">
    <property type="entry name" value="Teicoplanin_resist-assoc"/>
</dbReference>
<protein>
    <submittedName>
        <fullName evidence="3">VanZ family protein</fullName>
    </submittedName>
</protein>
<comment type="caution">
    <text evidence="3">The sequence shown here is derived from an EMBL/GenBank/DDBJ whole genome shotgun (WGS) entry which is preliminary data.</text>
</comment>
<sequence length="168" mass="18781">MLTKTKNKRLLQSLFAIYLLALFWIVLLKLHLSLIQLGSQRSINLIPFAASALVNGHIDWLEPLLNILVFIPLGAYIAIFFKKGRLRLIIAISLFCEVVQFILGIGASDITDVIDNSLGGIIGLLLYRGLESWLQRQNKPQKMINQIAVLGTVLCTTLLVLVKVKVLF</sequence>
<organism evidence="3 4">
    <name type="scientific">Loigolactobacillus binensis</name>
    <dbReference type="NCBI Taxonomy" id="2559922"/>
    <lineage>
        <taxon>Bacteria</taxon>
        <taxon>Bacillati</taxon>
        <taxon>Bacillota</taxon>
        <taxon>Bacilli</taxon>
        <taxon>Lactobacillales</taxon>
        <taxon>Lactobacillaceae</taxon>
        <taxon>Loigolactobacillus</taxon>
    </lineage>
</organism>
<reference evidence="4" key="1">
    <citation type="journal article" date="2019" name="Int. J. Syst. Evol. Microbiol.">
        <title>The Global Catalogue of Microorganisms (GCM) 10K type strain sequencing project: providing services to taxonomists for standard genome sequencing and annotation.</title>
        <authorList>
            <consortium name="The Broad Institute Genomics Platform"/>
            <consortium name="The Broad Institute Genome Sequencing Center for Infectious Disease"/>
            <person name="Wu L."/>
            <person name="Ma J."/>
        </authorList>
    </citation>
    <scope>NUCLEOTIDE SEQUENCE [LARGE SCALE GENOMIC DNA]</scope>
    <source>
        <strain evidence="4">CCM 8925</strain>
    </source>
</reference>
<accession>A0ABW3ECR2</accession>
<dbReference type="RefSeq" id="WP_137638753.1">
    <property type="nucleotide sequence ID" value="NZ_BJDN01000037.1"/>
</dbReference>
<evidence type="ECO:0000313" key="4">
    <source>
        <dbReference type="Proteomes" id="UP001597104"/>
    </source>
</evidence>
<dbReference type="Pfam" id="PF04892">
    <property type="entry name" value="VanZ"/>
    <property type="match status" value="1"/>
</dbReference>
<dbReference type="EMBL" id="JBHTIO010000035">
    <property type="protein sequence ID" value="MFD0897516.1"/>
    <property type="molecule type" value="Genomic_DNA"/>
</dbReference>
<evidence type="ECO:0000313" key="3">
    <source>
        <dbReference type="EMBL" id="MFD0897516.1"/>
    </source>
</evidence>